<evidence type="ECO:0000259" key="6">
    <source>
        <dbReference type="PROSITE" id="PS50850"/>
    </source>
</evidence>
<evidence type="ECO:0000313" key="7">
    <source>
        <dbReference type="EMBL" id="MDZ5460625.1"/>
    </source>
</evidence>
<sequence>MPRSTRLPERPASPAAQALAVAAARQADEPPRRAVLALFSAVMLPMFLAAVDQTLLATATPRIAADFSDLGDTAWITIGYLIAATVTAPLYGRLGDRFGRRRMLLAALAVFALGSLACALARGMAALIAARLLQGLGGGGLMVLCQALIGELVPPRLRPRYQAYFAIVFTASSVGGPVIGGLVVHHADWRWLFLANVPLCALAAWRVLRLPPSGTAPALRGAPTDPLGLLLFVVTAVSALLWFSLAGHRFGWLSAASVGLVVLTLGAGTVLLRQQRRHASPFLPLELLRLPGVGWICGTVLVFAASMFALVFLLPIQLQLGHGANAADAGLQMLPLTLGLVVGSTLNGRITARTGLPTRMPPRGLSLSALALGVLALAPSSPALLAGAAAVVGLGFGTVMASAQLATQTLAGRERLGAAAGLLSLTRSLGASLGTAIFGGLAFVLLHVRPGGEGAAQALPTDLSPQALTQAFHVVYGVLAVFVAAGAWIASRVPKVHLEAGVKAEPAGE</sequence>
<gene>
    <name evidence="7" type="ORF">SM757_29005</name>
</gene>
<feature type="transmembrane region" description="Helical" evidence="5">
    <location>
        <begin position="468"/>
        <end position="490"/>
    </location>
</feature>
<dbReference type="Gene3D" id="1.20.1250.20">
    <property type="entry name" value="MFS general substrate transporter like domains"/>
    <property type="match status" value="1"/>
</dbReference>
<dbReference type="InterPro" id="IPR036259">
    <property type="entry name" value="MFS_trans_sf"/>
</dbReference>
<comment type="subcellular location">
    <subcellularLocation>
        <location evidence="1">Membrane</location>
        <topology evidence="1">Multi-pass membrane protein</topology>
    </subcellularLocation>
</comment>
<feature type="transmembrane region" description="Helical" evidence="5">
    <location>
        <begin position="73"/>
        <end position="91"/>
    </location>
</feature>
<organism evidence="7 8">
    <name type="scientific">Azohydromonas lata</name>
    <dbReference type="NCBI Taxonomy" id="45677"/>
    <lineage>
        <taxon>Bacteria</taxon>
        <taxon>Pseudomonadati</taxon>
        <taxon>Pseudomonadota</taxon>
        <taxon>Betaproteobacteria</taxon>
        <taxon>Burkholderiales</taxon>
        <taxon>Sphaerotilaceae</taxon>
        <taxon>Azohydromonas</taxon>
    </lineage>
</organism>
<feature type="transmembrane region" description="Helical" evidence="5">
    <location>
        <begin position="252"/>
        <end position="272"/>
    </location>
</feature>
<evidence type="ECO:0000313" key="8">
    <source>
        <dbReference type="Proteomes" id="UP001293718"/>
    </source>
</evidence>
<evidence type="ECO:0000256" key="1">
    <source>
        <dbReference type="ARBA" id="ARBA00004141"/>
    </source>
</evidence>
<feature type="transmembrane region" description="Helical" evidence="5">
    <location>
        <begin position="428"/>
        <end position="448"/>
    </location>
</feature>
<feature type="domain" description="Major facilitator superfamily (MFS) profile" evidence="6">
    <location>
        <begin position="38"/>
        <end position="494"/>
    </location>
</feature>
<reference evidence="7 8" key="1">
    <citation type="submission" date="2023-11" db="EMBL/GenBank/DDBJ databases">
        <title>Draft genome of Azohydromonas lata strain H1 (DSM1123), a polyhydroxyalkanoate producer.</title>
        <authorList>
            <person name="Traversa D."/>
            <person name="D'Addabbo P."/>
            <person name="Pazzani C."/>
            <person name="Manzari C."/>
            <person name="Chiara M."/>
            <person name="Scrascia M."/>
        </authorList>
    </citation>
    <scope>NUCLEOTIDE SEQUENCE [LARGE SCALE GENOMIC DNA]</scope>
    <source>
        <strain evidence="7 8">H1</strain>
    </source>
</reference>
<accession>A0ABU5IP10</accession>
<dbReference type="EMBL" id="JAXOJX010000076">
    <property type="protein sequence ID" value="MDZ5460625.1"/>
    <property type="molecule type" value="Genomic_DNA"/>
</dbReference>
<dbReference type="PANTHER" id="PTHR23501:SF197">
    <property type="entry name" value="COMD"/>
    <property type="match status" value="1"/>
</dbReference>
<comment type="caution">
    <text evidence="7">The sequence shown here is derived from an EMBL/GenBank/DDBJ whole genome shotgun (WGS) entry which is preliminary data.</text>
</comment>
<dbReference type="RefSeq" id="WP_322468030.1">
    <property type="nucleotide sequence ID" value="NZ_JAXOJX010000076.1"/>
</dbReference>
<feature type="transmembrane region" description="Helical" evidence="5">
    <location>
        <begin position="384"/>
        <end position="407"/>
    </location>
</feature>
<feature type="transmembrane region" description="Helical" evidence="5">
    <location>
        <begin position="229"/>
        <end position="246"/>
    </location>
</feature>
<evidence type="ECO:0000256" key="3">
    <source>
        <dbReference type="ARBA" id="ARBA00022989"/>
    </source>
</evidence>
<name>A0ABU5IP10_9BURK</name>
<dbReference type="InterPro" id="IPR020846">
    <property type="entry name" value="MFS_dom"/>
</dbReference>
<keyword evidence="2 5" id="KW-0812">Transmembrane</keyword>
<feature type="transmembrane region" description="Helical" evidence="5">
    <location>
        <begin position="189"/>
        <end position="208"/>
    </location>
</feature>
<evidence type="ECO:0000256" key="4">
    <source>
        <dbReference type="ARBA" id="ARBA00023136"/>
    </source>
</evidence>
<dbReference type="Pfam" id="PF07690">
    <property type="entry name" value="MFS_1"/>
    <property type="match status" value="1"/>
</dbReference>
<dbReference type="PROSITE" id="PS00217">
    <property type="entry name" value="SUGAR_TRANSPORT_2"/>
    <property type="match status" value="1"/>
</dbReference>
<keyword evidence="4 5" id="KW-0472">Membrane</keyword>
<feature type="transmembrane region" description="Helical" evidence="5">
    <location>
        <begin position="360"/>
        <end position="378"/>
    </location>
</feature>
<dbReference type="InterPro" id="IPR011701">
    <property type="entry name" value="MFS"/>
</dbReference>
<evidence type="ECO:0000256" key="2">
    <source>
        <dbReference type="ARBA" id="ARBA00022692"/>
    </source>
</evidence>
<dbReference type="PROSITE" id="PS50850">
    <property type="entry name" value="MFS"/>
    <property type="match status" value="1"/>
</dbReference>
<feature type="transmembrane region" description="Helical" evidence="5">
    <location>
        <begin position="293"/>
        <end position="317"/>
    </location>
</feature>
<feature type="transmembrane region" description="Helical" evidence="5">
    <location>
        <begin position="34"/>
        <end position="53"/>
    </location>
</feature>
<feature type="transmembrane region" description="Helical" evidence="5">
    <location>
        <begin position="103"/>
        <end position="122"/>
    </location>
</feature>
<keyword evidence="8" id="KW-1185">Reference proteome</keyword>
<dbReference type="Proteomes" id="UP001293718">
    <property type="component" value="Unassembled WGS sequence"/>
</dbReference>
<protein>
    <submittedName>
        <fullName evidence="7">MFS transporter</fullName>
    </submittedName>
</protein>
<proteinExistence type="predicted"/>
<feature type="transmembrane region" description="Helical" evidence="5">
    <location>
        <begin position="329"/>
        <end position="348"/>
    </location>
</feature>
<evidence type="ECO:0000256" key="5">
    <source>
        <dbReference type="SAM" id="Phobius"/>
    </source>
</evidence>
<dbReference type="InterPro" id="IPR005829">
    <property type="entry name" value="Sugar_transporter_CS"/>
</dbReference>
<dbReference type="SUPFAM" id="SSF103473">
    <property type="entry name" value="MFS general substrate transporter"/>
    <property type="match status" value="1"/>
</dbReference>
<dbReference type="PANTHER" id="PTHR23501">
    <property type="entry name" value="MAJOR FACILITATOR SUPERFAMILY"/>
    <property type="match status" value="1"/>
</dbReference>
<keyword evidence="3 5" id="KW-1133">Transmembrane helix</keyword>
<dbReference type="Gene3D" id="1.20.1720.10">
    <property type="entry name" value="Multidrug resistance protein D"/>
    <property type="match status" value="1"/>
</dbReference>
<feature type="transmembrane region" description="Helical" evidence="5">
    <location>
        <begin position="161"/>
        <end position="183"/>
    </location>
</feature>
<feature type="transmembrane region" description="Helical" evidence="5">
    <location>
        <begin position="128"/>
        <end position="149"/>
    </location>
</feature>